<dbReference type="InterPro" id="IPR023210">
    <property type="entry name" value="NADP_OxRdtase_dom"/>
</dbReference>
<proteinExistence type="predicted"/>
<evidence type="ECO:0000313" key="2">
    <source>
        <dbReference type="EMBL" id="CAD7655596.1"/>
    </source>
</evidence>
<dbReference type="Gene3D" id="3.20.20.100">
    <property type="entry name" value="NADP-dependent oxidoreductase domain"/>
    <property type="match status" value="1"/>
</dbReference>
<feature type="domain" description="NADP-dependent oxidoreductase" evidence="1">
    <location>
        <begin position="5"/>
        <end position="89"/>
    </location>
</feature>
<sequence length="90" mass="10108">MIPALGYGTWQLAPDRKGTGNSSQADAIEAIKEGVMVGYRHIDSAYMYDTEKVIGAALKELFSACMVDREDHFIVTKVWNNFHSRERAVE</sequence>
<dbReference type="EMBL" id="OC924563">
    <property type="protein sequence ID" value="CAD7655596.1"/>
    <property type="molecule type" value="Genomic_DNA"/>
</dbReference>
<dbReference type="PROSITE" id="PS00798">
    <property type="entry name" value="ALDOKETO_REDUCTASE_1"/>
    <property type="match status" value="1"/>
</dbReference>
<keyword evidence="3" id="KW-1185">Reference proteome</keyword>
<dbReference type="Pfam" id="PF00248">
    <property type="entry name" value="Aldo_ket_red"/>
    <property type="match status" value="1"/>
</dbReference>
<name>A0A7R9QSH9_9ACAR</name>
<dbReference type="EMBL" id="CAJPVJ010009738">
    <property type="protein sequence ID" value="CAG2172783.1"/>
    <property type="molecule type" value="Genomic_DNA"/>
</dbReference>
<feature type="non-terminal residue" evidence="2">
    <location>
        <position position="90"/>
    </location>
</feature>
<dbReference type="Proteomes" id="UP000728032">
    <property type="component" value="Unassembled WGS sequence"/>
</dbReference>
<dbReference type="InterPro" id="IPR036812">
    <property type="entry name" value="NAD(P)_OxRdtase_dom_sf"/>
</dbReference>
<organism evidence="2">
    <name type="scientific">Oppiella nova</name>
    <dbReference type="NCBI Taxonomy" id="334625"/>
    <lineage>
        <taxon>Eukaryota</taxon>
        <taxon>Metazoa</taxon>
        <taxon>Ecdysozoa</taxon>
        <taxon>Arthropoda</taxon>
        <taxon>Chelicerata</taxon>
        <taxon>Arachnida</taxon>
        <taxon>Acari</taxon>
        <taxon>Acariformes</taxon>
        <taxon>Sarcoptiformes</taxon>
        <taxon>Oribatida</taxon>
        <taxon>Brachypylina</taxon>
        <taxon>Oppioidea</taxon>
        <taxon>Oppiidae</taxon>
        <taxon>Oppiella</taxon>
    </lineage>
</organism>
<gene>
    <name evidence="2" type="ORF">ONB1V03_LOCUS12239</name>
</gene>
<accession>A0A7R9QSH9</accession>
<protein>
    <recommendedName>
        <fullName evidence="1">NADP-dependent oxidoreductase domain-containing protein</fullName>
    </recommendedName>
</protein>
<dbReference type="AlphaFoldDB" id="A0A7R9QSH9"/>
<dbReference type="InterPro" id="IPR020471">
    <property type="entry name" value="AKR"/>
</dbReference>
<dbReference type="InterPro" id="IPR018170">
    <property type="entry name" value="Aldo/ket_reductase_CS"/>
</dbReference>
<evidence type="ECO:0000313" key="3">
    <source>
        <dbReference type="Proteomes" id="UP000728032"/>
    </source>
</evidence>
<dbReference type="GO" id="GO:0016491">
    <property type="term" value="F:oxidoreductase activity"/>
    <property type="evidence" value="ECO:0007669"/>
    <property type="project" value="InterPro"/>
</dbReference>
<evidence type="ECO:0000259" key="1">
    <source>
        <dbReference type="Pfam" id="PF00248"/>
    </source>
</evidence>
<dbReference type="OrthoDB" id="416253at2759"/>
<dbReference type="PANTHER" id="PTHR11732">
    <property type="entry name" value="ALDO/KETO REDUCTASE"/>
    <property type="match status" value="1"/>
</dbReference>
<dbReference type="SUPFAM" id="SSF51430">
    <property type="entry name" value="NAD(P)-linked oxidoreductase"/>
    <property type="match status" value="1"/>
</dbReference>
<reference evidence="2" key="1">
    <citation type="submission" date="2020-11" db="EMBL/GenBank/DDBJ databases">
        <authorList>
            <person name="Tran Van P."/>
        </authorList>
    </citation>
    <scope>NUCLEOTIDE SEQUENCE</scope>
</reference>